<proteinExistence type="predicted"/>
<protein>
    <submittedName>
        <fullName evidence="1">Uncharacterized protein</fullName>
    </submittedName>
</protein>
<dbReference type="AlphaFoldDB" id="A0A6C0AJ77"/>
<name>A0A6C0AJ77_9ZZZZ</name>
<accession>A0A6C0AJ77</accession>
<reference evidence="1" key="1">
    <citation type="journal article" date="2020" name="Nature">
        <title>Giant virus diversity and host interactions through global metagenomics.</title>
        <authorList>
            <person name="Schulz F."/>
            <person name="Roux S."/>
            <person name="Paez-Espino D."/>
            <person name="Jungbluth S."/>
            <person name="Walsh D.A."/>
            <person name="Denef V.J."/>
            <person name="McMahon K.D."/>
            <person name="Konstantinidis K.T."/>
            <person name="Eloe-Fadrosh E.A."/>
            <person name="Kyrpides N.C."/>
            <person name="Woyke T."/>
        </authorList>
    </citation>
    <scope>NUCLEOTIDE SEQUENCE</scope>
    <source>
        <strain evidence="1">GVMAG-S-1035303-20</strain>
    </source>
</reference>
<dbReference type="EMBL" id="MN740655">
    <property type="protein sequence ID" value="QHS79828.1"/>
    <property type="molecule type" value="Genomic_DNA"/>
</dbReference>
<organism evidence="1">
    <name type="scientific">viral metagenome</name>
    <dbReference type="NCBI Taxonomy" id="1070528"/>
    <lineage>
        <taxon>unclassified sequences</taxon>
        <taxon>metagenomes</taxon>
        <taxon>organismal metagenomes</taxon>
    </lineage>
</organism>
<evidence type="ECO:0000313" key="1">
    <source>
        <dbReference type="EMBL" id="QHS79828.1"/>
    </source>
</evidence>
<sequence length="568" mass="62235">MAGFQLDYKSLLVNADYEARSEYDFDPRVAFLNTADTQRPIEPLNYTPPTTLSAAPATIEQLNDAPDTLDTLTLPVQQPPSMIPRSRMIVIDTAQRDWTLQPDAYSNVFSFGTQTPMSNDGPQVAFYFNNPTIPLAAYQTPLSALKVPAGKQVQTIPNITPLVFPPGAKIPSYFSTTDQGLVTPKYGWSIVVSNSILLHAPQDISYSDPSVKIFYYPVYNSALTSGAQIGIDIQPARYGVNNYLFSTQLALSNVSEIKLLRTILPVRGTQPYKPSTFTGSITYPDAFHMQPYVLMTIQNIKGNYYGGSQIVQNSFSILTQNTRNIYDGGNAYPAQFSDYYPWGDEVYSFDPPLARMSNANIQVFNNAGIPFSQVDGLNIVGMKFDTVNVGSVQFFVTQNPSTVSGGLTDSNAFLNTDLRVGDEIKFYSPTLTQIGFDSSCSPPLAALSHLMSNNFLVTGINSTDFSPSFVFPSSDIGTSFTAVPKLTSGYTGMSNAVTVFRTLLSTLSQISLLQYSGVTQSGLGFMNKRTFSQDYPLAMLNLNTQATFVLQVTTLEPDPTNIKKIIPN</sequence>